<evidence type="ECO:0000256" key="2">
    <source>
        <dbReference type="ARBA" id="ARBA00007991"/>
    </source>
</evidence>
<keyword evidence="5" id="KW-0653">Protein transport</keyword>
<evidence type="ECO:0000259" key="7">
    <source>
        <dbReference type="Pfam" id="PF08389"/>
    </source>
</evidence>
<accession>A0A511KIQ3</accession>
<comment type="caution">
    <text evidence="8">The sequence shown here is derived from an EMBL/GenBank/DDBJ whole genome shotgun (WGS) entry which is preliminary data.</text>
</comment>
<dbReference type="InterPro" id="IPR051345">
    <property type="entry name" value="Importin_beta-like_NTR"/>
</dbReference>
<sequence>MDPDLTQVIQAIQALYNPTTLPSVQSNLQHSLTQLQLSPQAWSLVGPLIEHPDPAVRFFAASTLGEKISRGWGELEGVSQVGSSRRGDEGELSEPVKELKDSLLGWLAKSAVSAFPSSSSAVQPIQGEKPVLRKLTAAATALSLQLENRWQDWLLEVVMRAAASGARREASLEVLSTAIEQVARAELVGSRRMAYMASLSSTIPHLVSTLSSSLSPPSSPAEMNSALSCFLSYLNAGQLSSSELMTLYPLFLPHLSNPATVVAACSAIEELVERSSGLSEPGGSGLTRFINRQRTTELINGWVGSPFVQHVFALAISDAREGSEPDEEALAVFKLVASIGDHFITTFLFDPPPSSSITDPSTVLSLTHPSIHTLLSLLIALSSFPGHTSESYLVNELPSSAWVNLQELGADGEGMVGGEGEGREGRPGREKHWEVFRRVYAALAEGLRDRATRPSEEEVKAWPRDVRDAFRQYRSTTLAETAQNAYFVLRDDMISGLVQLAAQQVSQPPAPGQDRHEDLEATLFVLFSIGEVVPLSPSLDELNPSAPPSRLNQNLTLLFGPSILGRLPSQPGSYPSLRSTALRLVGAYSAWFSSNPDACLQAVSFVVSGLQGPDLVPGAAKALKGLCDANRKVLVGHVASFVQVLGNLEGRIDDSELAKVLESVASVVQALPETQIAEPLLTLTNPIIDKLSSASEGKVTASNEDPREVCVQQLSYLSALAKGLSDPEDDLVDLDASFEETTSARDTALRVLQDPRIVDMRRRLGEAIEGAARRWPSDTEVVTALSDYIRHSTSDSVPSPLALDSLDLLDFCSSALQSAPSSVWLGIEGQLLARLARDRTDAGMSDEELAKVGQPIGGALHVVLSTHGEMSVMAENPDVVAAFLGLCCQVVRLYPRIFSVLPAHYLDAVLSFAERGLAMQEQFSLKATIELLLSSVQQTKMASSSSTVFRSALIPRVPSLLRALMTGIGGNVPRSHLTQLSELLHACLLRLAEQARPMLHDLLEEPGFPSERATPEAKARFGRAILSARTGKQVRQAVSDFALLCRGLDGSAYGAATHLY</sequence>
<dbReference type="PANTHER" id="PTHR12363">
    <property type="entry name" value="TRANSPORTIN 3 AND IMPORTIN 13"/>
    <property type="match status" value="1"/>
</dbReference>
<dbReference type="PANTHER" id="PTHR12363:SF33">
    <property type="entry name" value="IMPORTIN-13"/>
    <property type="match status" value="1"/>
</dbReference>
<evidence type="ECO:0000256" key="3">
    <source>
        <dbReference type="ARBA" id="ARBA00022448"/>
    </source>
</evidence>
<comment type="subcellular location">
    <subcellularLocation>
        <location evidence="1">Nucleus</location>
    </subcellularLocation>
</comment>
<keyword evidence="6" id="KW-0539">Nucleus</keyword>
<evidence type="ECO:0000256" key="6">
    <source>
        <dbReference type="ARBA" id="ARBA00023242"/>
    </source>
</evidence>
<dbReference type="GO" id="GO:0005634">
    <property type="term" value="C:nucleus"/>
    <property type="evidence" value="ECO:0007669"/>
    <property type="project" value="UniProtKB-SubCell"/>
</dbReference>
<dbReference type="InterPro" id="IPR016024">
    <property type="entry name" value="ARM-type_fold"/>
</dbReference>
<dbReference type="InterPro" id="IPR011989">
    <property type="entry name" value="ARM-like"/>
</dbReference>
<evidence type="ECO:0000256" key="5">
    <source>
        <dbReference type="ARBA" id="ARBA00022927"/>
    </source>
</evidence>
<dbReference type="Gene3D" id="1.25.10.10">
    <property type="entry name" value="Leucine-rich Repeat Variant"/>
    <property type="match status" value="1"/>
</dbReference>
<dbReference type="Pfam" id="PF08389">
    <property type="entry name" value="Xpo1"/>
    <property type="match status" value="1"/>
</dbReference>
<keyword evidence="4" id="KW-0677">Repeat</keyword>
<gene>
    <name evidence="8" type="ORF">Rt10032_c10g4270</name>
</gene>
<dbReference type="Proteomes" id="UP000321518">
    <property type="component" value="Unassembled WGS sequence"/>
</dbReference>
<proteinExistence type="inferred from homology"/>
<dbReference type="AlphaFoldDB" id="A0A511KIQ3"/>
<dbReference type="InterPro" id="IPR040520">
    <property type="entry name" value="Importin_rep_3"/>
</dbReference>
<evidence type="ECO:0000313" key="8">
    <source>
        <dbReference type="EMBL" id="GEM10253.1"/>
    </source>
</evidence>
<organism evidence="8 9">
    <name type="scientific">Rhodotorula toruloides</name>
    <name type="common">Yeast</name>
    <name type="synonym">Rhodosporidium toruloides</name>
    <dbReference type="NCBI Taxonomy" id="5286"/>
    <lineage>
        <taxon>Eukaryota</taxon>
        <taxon>Fungi</taxon>
        <taxon>Dikarya</taxon>
        <taxon>Basidiomycota</taxon>
        <taxon>Pucciniomycotina</taxon>
        <taxon>Microbotryomycetes</taxon>
        <taxon>Sporidiobolales</taxon>
        <taxon>Sporidiobolaceae</taxon>
        <taxon>Rhodotorula</taxon>
    </lineage>
</organism>
<feature type="domain" description="Exportin-1/Importin-beta-like" evidence="7">
    <location>
        <begin position="129"/>
        <end position="266"/>
    </location>
</feature>
<dbReference type="Pfam" id="PF24140">
    <property type="entry name" value="TPR_TNPO3_IPO13_3rd"/>
    <property type="match status" value="1"/>
</dbReference>
<dbReference type="InterPro" id="IPR057942">
    <property type="entry name" value="TPR_TNPO3_IPO13_3rd"/>
</dbReference>
<dbReference type="InterPro" id="IPR013598">
    <property type="entry name" value="Exportin-1/Importin-b-like"/>
</dbReference>
<evidence type="ECO:0000256" key="4">
    <source>
        <dbReference type="ARBA" id="ARBA00022737"/>
    </source>
</evidence>
<name>A0A511KIQ3_RHOTO</name>
<evidence type="ECO:0000313" key="9">
    <source>
        <dbReference type="Proteomes" id="UP000321518"/>
    </source>
</evidence>
<comment type="similarity">
    <text evidence="2">Belongs to the importin beta family.</text>
</comment>
<evidence type="ECO:0000256" key="1">
    <source>
        <dbReference type="ARBA" id="ARBA00004123"/>
    </source>
</evidence>
<keyword evidence="3" id="KW-0813">Transport</keyword>
<dbReference type="SUPFAM" id="SSF48371">
    <property type="entry name" value="ARM repeat"/>
    <property type="match status" value="1"/>
</dbReference>
<protein>
    <submittedName>
        <fullName evidence="8">Importin 13</fullName>
    </submittedName>
</protein>
<reference evidence="8 9" key="1">
    <citation type="submission" date="2019-07" db="EMBL/GenBank/DDBJ databases">
        <title>Rhodotorula toruloides NBRC10032 genome sequencing.</title>
        <authorList>
            <person name="Shida Y."/>
            <person name="Takaku H."/>
            <person name="Ogasawara W."/>
            <person name="Mori K."/>
        </authorList>
    </citation>
    <scope>NUCLEOTIDE SEQUENCE [LARGE SCALE GENOMIC DNA]</scope>
    <source>
        <strain evidence="8 9">NBRC10032</strain>
    </source>
</reference>
<dbReference type="EMBL" id="BJWK01000010">
    <property type="protein sequence ID" value="GEM10253.1"/>
    <property type="molecule type" value="Genomic_DNA"/>
</dbReference>
<dbReference type="Pfam" id="PF18806">
    <property type="entry name" value="Importin_rep_3"/>
    <property type="match status" value="1"/>
</dbReference>
<dbReference type="OrthoDB" id="2016913at2759"/>
<dbReference type="GO" id="GO:0006606">
    <property type="term" value="P:protein import into nucleus"/>
    <property type="evidence" value="ECO:0007669"/>
    <property type="project" value="TreeGrafter"/>
</dbReference>
<dbReference type="GO" id="GO:0005737">
    <property type="term" value="C:cytoplasm"/>
    <property type="evidence" value="ECO:0007669"/>
    <property type="project" value="TreeGrafter"/>
</dbReference>